<dbReference type="Gene3D" id="3.10.196.10">
    <property type="entry name" value="Vitamin B12-dependent methionine synthase, activation domain"/>
    <property type="match status" value="1"/>
</dbReference>
<keyword evidence="1" id="KW-0808">Transferase</keyword>
<evidence type="ECO:0000313" key="3">
    <source>
        <dbReference type="EMBL" id="GGQ89027.1"/>
    </source>
</evidence>
<name>A0A918BS66_9ACTN</name>
<dbReference type="PROSITE" id="PS50974">
    <property type="entry name" value="ADOMET_ACTIVATION"/>
    <property type="match status" value="1"/>
</dbReference>
<dbReference type="InterPro" id="IPR004223">
    <property type="entry name" value="VitB12-dep_Met_synth_activ_dom"/>
</dbReference>
<dbReference type="SUPFAM" id="SSF56507">
    <property type="entry name" value="Methionine synthase activation domain-like"/>
    <property type="match status" value="1"/>
</dbReference>
<protein>
    <recommendedName>
        <fullName evidence="2">AdoMet activation domain-containing protein</fullName>
    </recommendedName>
</protein>
<reference evidence="3" key="1">
    <citation type="journal article" date="2014" name="Int. J. Syst. Evol. Microbiol.">
        <title>Complete genome sequence of Corynebacterium casei LMG S-19264T (=DSM 44701T), isolated from a smear-ripened cheese.</title>
        <authorList>
            <consortium name="US DOE Joint Genome Institute (JGI-PGF)"/>
            <person name="Walter F."/>
            <person name="Albersmeier A."/>
            <person name="Kalinowski J."/>
            <person name="Ruckert C."/>
        </authorList>
    </citation>
    <scope>NUCLEOTIDE SEQUENCE</scope>
    <source>
        <strain evidence="3">JCM 3131</strain>
    </source>
</reference>
<organism evidence="3 4">
    <name type="scientific">Streptomyces ruber</name>
    <dbReference type="NCBI Taxonomy" id="83378"/>
    <lineage>
        <taxon>Bacteria</taxon>
        <taxon>Bacillati</taxon>
        <taxon>Actinomycetota</taxon>
        <taxon>Actinomycetes</taxon>
        <taxon>Kitasatosporales</taxon>
        <taxon>Streptomycetaceae</taxon>
        <taxon>Streptomyces</taxon>
    </lineage>
</organism>
<dbReference type="GO" id="GO:0008705">
    <property type="term" value="F:methionine synthase activity"/>
    <property type="evidence" value="ECO:0007669"/>
    <property type="project" value="InterPro"/>
</dbReference>
<evidence type="ECO:0000313" key="4">
    <source>
        <dbReference type="Proteomes" id="UP000620156"/>
    </source>
</evidence>
<sequence>MTATRSSALREAHFPLGHGACPDLEARAKTADLLRPERIGIHLSQQFQLHPEQFTDATVIHHPDAKYFDAGRVS</sequence>
<keyword evidence="1" id="KW-0489">Methyltransferase</keyword>
<reference evidence="3" key="2">
    <citation type="submission" date="2020-09" db="EMBL/GenBank/DDBJ databases">
        <authorList>
            <person name="Sun Q."/>
            <person name="Ohkuma M."/>
        </authorList>
    </citation>
    <scope>NUCLEOTIDE SEQUENCE</scope>
    <source>
        <strain evidence="3">JCM 3131</strain>
    </source>
</reference>
<feature type="domain" description="AdoMet activation" evidence="2">
    <location>
        <begin position="1"/>
        <end position="74"/>
    </location>
</feature>
<comment type="caution">
    <text evidence="3">The sequence shown here is derived from an EMBL/GenBank/DDBJ whole genome shotgun (WGS) entry which is preliminary data.</text>
</comment>
<dbReference type="AlphaFoldDB" id="A0A918BS66"/>
<gene>
    <name evidence="3" type="ORF">GCM10010145_68220</name>
</gene>
<dbReference type="Pfam" id="PF02965">
    <property type="entry name" value="Met_synt_B12"/>
    <property type="match status" value="1"/>
</dbReference>
<keyword evidence="4" id="KW-1185">Reference proteome</keyword>
<dbReference type="Proteomes" id="UP000620156">
    <property type="component" value="Unassembled WGS sequence"/>
</dbReference>
<dbReference type="EMBL" id="BMQK01000030">
    <property type="protein sequence ID" value="GGQ89027.1"/>
    <property type="molecule type" value="Genomic_DNA"/>
</dbReference>
<dbReference type="InterPro" id="IPR037010">
    <property type="entry name" value="VitB12-dep_Met_synth_activ_sf"/>
</dbReference>
<evidence type="ECO:0000256" key="1">
    <source>
        <dbReference type="PROSITE-ProRule" id="PRU00346"/>
    </source>
</evidence>
<evidence type="ECO:0000259" key="2">
    <source>
        <dbReference type="PROSITE" id="PS50974"/>
    </source>
</evidence>
<accession>A0A918BS66</accession>
<proteinExistence type="predicted"/>
<dbReference type="GO" id="GO:0032259">
    <property type="term" value="P:methylation"/>
    <property type="evidence" value="ECO:0007669"/>
    <property type="project" value="UniProtKB-KW"/>
</dbReference>